<keyword evidence="1" id="KW-0732">Signal</keyword>
<feature type="chain" id="PRO_5046338456" description="Transferrin-binding protein B C-lobe/N-lobe beta barrel domain-containing protein" evidence="1">
    <location>
        <begin position="22"/>
        <end position="202"/>
    </location>
</feature>
<proteinExistence type="predicted"/>
<dbReference type="EMBL" id="BMFS01000001">
    <property type="protein sequence ID" value="GGG91494.1"/>
    <property type="molecule type" value="Genomic_DNA"/>
</dbReference>
<dbReference type="Proteomes" id="UP000648722">
    <property type="component" value="Unassembled WGS sequence"/>
</dbReference>
<dbReference type="PROSITE" id="PS51257">
    <property type="entry name" value="PROKAR_LIPOPROTEIN"/>
    <property type="match status" value="1"/>
</dbReference>
<dbReference type="RefSeq" id="WP_188450821.1">
    <property type="nucleotide sequence ID" value="NZ_BMFS01000001.1"/>
</dbReference>
<comment type="caution">
    <text evidence="2">The sequence shown here is derived from an EMBL/GenBank/DDBJ whole genome shotgun (WGS) entry which is preliminary data.</text>
</comment>
<protein>
    <recommendedName>
        <fullName evidence="4">Transferrin-binding protein B C-lobe/N-lobe beta barrel domain-containing protein</fullName>
    </recommendedName>
</protein>
<reference evidence="3" key="1">
    <citation type="journal article" date="2019" name="Int. J. Syst. Evol. Microbiol.">
        <title>The Global Catalogue of Microorganisms (GCM) 10K type strain sequencing project: providing services to taxonomists for standard genome sequencing and annotation.</title>
        <authorList>
            <consortium name="The Broad Institute Genomics Platform"/>
            <consortium name="The Broad Institute Genome Sequencing Center for Infectious Disease"/>
            <person name="Wu L."/>
            <person name="Ma J."/>
        </authorList>
    </citation>
    <scope>NUCLEOTIDE SEQUENCE [LARGE SCALE GENOMIC DNA]</scope>
    <source>
        <strain evidence="3">CGMCC 1.12766</strain>
    </source>
</reference>
<evidence type="ECO:0000313" key="3">
    <source>
        <dbReference type="Proteomes" id="UP000648722"/>
    </source>
</evidence>
<gene>
    <name evidence="2" type="ORF">GCM10007420_03480</name>
</gene>
<evidence type="ECO:0000256" key="1">
    <source>
        <dbReference type="SAM" id="SignalP"/>
    </source>
</evidence>
<evidence type="ECO:0000313" key="2">
    <source>
        <dbReference type="EMBL" id="GGG91494.1"/>
    </source>
</evidence>
<accession>A0ABQ1XDM4</accession>
<name>A0ABQ1XDM4_9PROT</name>
<feature type="signal peptide" evidence="1">
    <location>
        <begin position="1"/>
        <end position="21"/>
    </location>
</feature>
<organism evidence="2 3">
    <name type="scientific">Glycocaulis albus</name>
    <dbReference type="NCBI Taxonomy" id="1382801"/>
    <lineage>
        <taxon>Bacteria</taxon>
        <taxon>Pseudomonadati</taxon>
        <taxon>Pseudomonadota</taxon>
        <taxon>Alphaproteobacteria</taxon>
        <taxon>Maricaulales</taxon>
        <taxon>Maricaulaceae</taxon>
        <taxon>Glycocaulis</taxon>
    </lineage>
</organism>
<sequence length="202" mass="21893">MTAISRLLTAGAGALALNGVAACEDNAGTAGWVDVEEAATTPAAEPDHAAQERVSTREQHFDAYGYYMPQGSLQFGNWRLHHIHIAPGFEFEAWEAGGRRDAMPFGPVFAVFEDVSSPMGTNELGQEYYEVSTRVRADYYRIEDGAFTFEGADPELGTVIIDGTLHGDVVRAQDTGEPAFTGGMEVGGDRVRNMSLYWYGGD</sequence>
<keyword evidence="3" id="KW-1185">Reference proteome</keyword>
<evidence type="ECO:0008006" key="4">
    <source>
        <dbReference type="Google" id="ProtNLM"/>
    </source>
</evidence>